<gene>
    <name evidence="5" type="ORF">SAMN04490243_2592</name>
</gene>
<accession>A0A1I6HDL7</accession>
<proteinExistence type="inferred from homology"/>
<dbReference type="PROSITE" id="PS51819">
    <property type="entry name" value="VOC"/>
    <property type="match status" value="1"/>
</dbReference>
<dbReference type="EMBL" id="FOYQ01000002">
    <property type="protein sequence ID" value="SFR52448.1"/>
    <property type="molecule type" value="Genomic_DNA"/>
</dbReference>
<protein>
    <recommendedName>
        <fullName evidence="2">Bleomycin resistance protein</fullName>
    </recommendedName>
</protein>
<dbReference type="CDD" id="cd08349">
    <property type="entry name" value="BLMA_like"/>
    <property type="match status" value="1"/>
</dbReference>
<evidence type="ECO:0000313" key="6">
    <source>
        <dbReference type="Proteomes" id="UP000199534"/>
    </source>
</evidence>
<dbReference type="InterPro" id="IPR037523">
    <property type="entry name" value="VOC_core"/>
</dbReference>
<dbReference type="AlphaFoldDB" id="A0A1I6HDL7"/>
<dbReference type="InterPro" id="IPR000335">
    <property type="entry name" value="Bleomycin-R"/>
</dbReference>
<sequence>MLRAVHPKLPMRNKQATINYYRDQLQFEIAGSPDYDDYLMLKRDDIEIHFFRFTKLNPRINYGQIYIRVEHIETVYEDLKTRGVAIHPNGRLETKPWGQSEFSLLDPDNNLLTFGANAE</sequence>
<dbReference type="OrthoDB" id="66829at2"/>
<comment type="similarity">
    <text evidence="1">Belongs to the bleomycin resistance protein family.</text>
</comment>
<evidence type="ECO:0000256" key="3">
    <source>
        <dbReference type="ARBA" id="ARBA00023251"/>
    </source>
</evidence>
<dbReference type="InterPro" id="IPR029068">
    <property type="entry name" value="Glyas_Bleomycin-R_OHBP_Dase"/>
</dbReference>
<dbReference type="Pfam" id="PF00903">
    <property type="entry name" value="Glyoxalase"/>
    <property type="match status" value="1"/>
</dbReference>
<evidence type="ECO:0000313" key="5">
    <source>
        <dbReference type="EMBL" id="SFR52448.1"/>
    </source>
</evidence>
<evidence type="ECO:0000256" key="2">
    <source>
        <dbReference type="ARBA" id="ARBA00021572"/>
    </source>
</evidence>
<dbReference type="GO" id="GO:0046677">
    <property type="term" value="P:response to antibiotic"/>
    <property type="evidence" value="ECO:0007669"/>
    <property type="project" value="UniProtKB-KW"/>
</dbReference>
<dbReference type="RefSeq" id="WP_092982974.1">
    <property type="nucleotide sequence ID" value="NZ_FOYQ01000002.1"/>
</dbReference>
<keyword evidence="3" id="KW-0046">Antibiotic resistance</keyword>
<dbReference type="Proteomes" id="UP000199534">
    <property type="component" value="Unassembled WGS sequence"/>
</dbReference>
<name>A0A1I6HDL7_9FLAO</name>
<feature type="domain" description="VOC" evidence="4">
    <location>
        <begin position="3"/>
        <end position="117"/>
    </location>
</feature>
<evidence type="ECO:0000256" key="1">
    <source>
        <dbReference type="ARBA" id="ARBA00011051"/>
    </source>
</evidence>
<organism evidence="5 6">
    <name type="scientific">Robiginitalea myxolifaciens</name>
    <dbReference type="NCBI Taxonomy" id="400055"/>
    <lineage>
        <taxon>Bacteria</taxon>
        <taxon>Pseudomonadati</taxon>
        <taxon>Bacteroidota</taxon>
        <taxon>Flavobacteriia</taxon>
        <taxon>Flavobacteriales</taxon>
        <taxon>Flavobacteriaceae</taxon>
        <taxon>Robiginitalea</taxon>
    </lineage>
</organism>
<dbReference type="SUPFAM" id="SSF54593">
    <property type="entry name" value="Glyoxalase/Bleomycin resistance protein/Dihydroxybiphenyl dioxygenase"/>
    <property type="match status" value="1"/>
</dbReference>
<dbReference type="InterPro" id="IPR004360">
    <property type="entry name" value="Glyas_Fos-R_dOase_dom"/>
</dbReference>
<dbReference type="STRING" id="400055.SAMN04490243_2592"/>
<dbReference type="Gene3D" id="3.10.180.10">
    <property type="entry name" value="2,3-Dihydroxybiphenyl 1,2-Dioxygenase, domain 1"/>
    <property type="match status" value="1"/>
</dbReference>
<keyword evidence="6" id="KW-1185">Reference proteome</keyword>
<reference evidence="5 6" key="1">
    <citation type="submission" date="2016-10" db="EMBL/GenBank/DDBJ databases">
        <authorList>
            <person name="de Groot N.N."/>
        </authorList>
    </citation>
    <scope>NUCLEOTIDE SEQUENCE [LARGE SCALE GENOMIC DNA]</scope>
    <source>
        <strain evidence="5 6">DSM 21019</strain>
    </source>
</reference>
<evidence type="ECO:0000259" key="4">
    <source>
        <dbReference type="PROSITE" id="PS51819"/>
    </source>
</evidence>